<dbReference type="GO" id="GO:0006355">
    <property type="term" value="P:regulation of DNA-templated transcription"/>
    <property type="evidence" value="ECO:0007669"/>
    <property type="project" value="InterPro"/>
</dbReference>
<keyword evidence="2" id="KW-0238">DNA-binding</keyword>
<gene>
    <name evidence="5" type="ORF">DFQ14_11058</name>
</gene>
<dbReference type="Proteomes" id="UP000253495">
    <property type="component" value="Unassembled WGS sequence"/>
</dbReference>
<evidence type="ECO:0000313" key="6">
    <source>
        <dbReference type="Proteomes" id="UP000253495"/>
    </source>
</evidence>
<proteinExistence type="predicted"/>
<evidence type="ECO:0000256" key="2">
    <source>
        <dbReference type="ARBA" id="ARBA00023125"/>
    </source>
</evidence>
<evidence type="ECO:0000313" key="5">
    <source>
        <dbReference type="EMBL" id="RCW40732.1"/>
    </source>
</evidence>
<dbReference type="Gene3D" id="1.25.40.10">
    <property type="entry name" value="Tetratricopeptide repeat domain"/>
    <property type="match status" value="2"/>
</dbReference>
<keyword evidence="6" id="KW-1185">Reference proteome</keyword>
<dbReference type="OrthoDB" id="27092at2"/>
<protein>
    <submittedName>
        <fullName evidence="5">LuxR family transcriptional regulator</fullName>
    </submittedName>
</protein>
<dbReference type="SMART" id="SM00421">
    <property type="entry name" value="HTH_LUXR"/>
    <property type="match status" value="1"/>
</dbReference>
<dbReference type="PRINTS" id="PR00038">
    <property type="entry name" value="HTHLUXR"/>
</dbReference>
<evidence type="ECO:0000259" key="4">
    <source>
        <dbReference type="PROSITE" id="PS50043"/>
    </source>
</evidence>
<dbReference type="Gene3D" id="1.10.10.10">
    <property type="entry name" value="Winged helix-like DNA-binding domain superfamily/Winged helix DNA-binding domain"/>
    <property type="match status" value="1"/>
</dbReference>
<dbReference type="PANTHER" id="PTHR44688:SF16">
    <property type="entry name" value="DNA-BINDING TRANSCRIPTIONAL ACTIVATOR DEVR_DOSR"/>
    <property type="match status" value="1"/>
</dbReference>
<organism evidence="5 6">
    <name type="scientific">Halopolyspora algeriensis</name>
    <dbReference type="NCBI Taxonomy" id="1500506"/>
    <lineage>
        <taxon>Bacteria</taxon>
        <taxon>Bacillati</taxon>
        <taxon>Actinomycetota</taxon>
        <taxon>Actinomycetes</taxon>
        <taxon>Actinomycetes incertae sedis</taxon>
        <taxon>Halopolyspora</taxon>
    </lineage>
</organism>
<dbReference type="InterPro" id="IPR011990">
    <property type="entry name" value="TPR-like_helical_dom_sf"/>
</dbReference>
<accession>A0A368VJP5</accession>
<evidence type="ECO:0000256" key="1">
    <source>
        <dbReference type="ARBA" id="ARBA00023015"/>
    </source>
</evidence>
<reference evidence="5 6" key="1">
    <citation type="submission" date="2018-07" db="EMBL/GenBank/DDBJ databases">
        <title>Genomic Encyclopedia of Type Strains, Phase III (KMG-III): the genomes of soil and plant-associated and newly described type strains.</title>
        <authorList>
            <person name="Whitman W."/>
        </authorList>
    </citation>
    <scope>NUCLEOTIDE SEQUENCE [LARGE SCALE GENOMIC DNA]</scope>
    <source>
        <strain evidence="5 6">CECT 8575</strain>
    </source>
</reference>
<dbReference type="GO" id="GO:0003677">
    <property type="term" value="F:DNA binding"/>
    <property type="evidence" value="ECO:0007669"/>
    <property type="project" value="UniProtKB-KW"/>
</dbReference>
<keyword evidence="3" id="KW-0804">Transcription</keyword>
<dbReference type="EMBL" id="QPJC01000010">
    <property type="protein sequence ID" value="RCW40732.1"/>
    <property type="molecule type" value="Genomic_DNA"/>
</dbReference>
<keyword evidence="1" id="KW-0805">Transcription regulation</keyword>
<dbReference type="CDD" id="cd06170">
    <property type="entry name" value="LuxR_C_like"/>
    <property type="match status" value="1"/>
</dbReference>
<dbReference type="SUPFAM" id="SSF48452">
    <property type="entry name" value="TPR-like"/>
    <property type="match status" value="2"/>
</dbReference>
<dbReference type="SUPFAM" id="SSF46894">
    <property type="entry name" value="C-terminal effector domain of the bipartite response regulators"/>
    <property type="match status" value="1"/>
</dbReference>
<feature type="domain" description="HTH luxR-type" evidence="4">
    <location>
        <begin position="475"/>
        <end position="540"/>
    </location>
</feature>
<dbReference type="RefSeq" id="WP_114453959.1">
    <property type="nucleotide sequence ID" value="NZ_QPJC01000010.1"/>
</dbReference>
<dbReference type="Pfam" id="PF00196">
    <property type="entry name" value="GerE"/>
    <property type="match status" value="1"/>
</dbReference>
<dbReference type="InterPro" id="IPR000792">
    <property type="entry name" value="Tscrpt_reg_LuxR_C"/>
</dbReference>
<dbReference type="PANTHER" id="PTHR44688">
    <property type="entry name" value="DNA-BINDING TRANSCRIPTIONAL ACTIVATOR DEVR_DOSR"/>
    <property type="match status" value="1"/>
</dbReference>
<comment type="caution">
    <text evidence="5">The sequence shown here is derived from an EMBL/GenBank/DDBJ whole genome shotgun (WGS) entry which is preliminary data.</text>
</comment>
<dbReference type="AlphaFoldDB" id="A0A368VJP5"/>
<evidence type="ECO:0000256" key="3">
    <source>
        <dbReference type="ARBA" id="ARBA00023163"/>
    </source>
</evidence>
<dbReference type="InterPro" id="IPR036388">
    <property type="entry name" value="WH-like_DNA-bd_sf"/>
</dbReference>
<dbReference type="InterPro" id="IPR016032">
    <property type="entry name" value="Sig_transdc_resp-reg_C-effctor"/>
</dbReference>
<dbReference type="PROSITE" id="PS00622">
    <property type="entry name" value="HTH_LUXR_1"/>
    <property type="match status" value="1"/>
</dbReference>
<name>A0A368VJP5_9ACTN</name>
<dbReference type="PROSITE" id="PS50043">
    <property type="entry name" value="HTH_LUXR_2"/>
    <property type="match status" value="1"/>
</dbReference>
<sequence length="542" mass="58994">MDSVAELETARQALRRQAWGHAYARLSEPSLNAVLTPEDLVGLFTAAYLTGRDAESFDALERAHRQYLRRGNSAQAALCAFWLAMGLFLRDQRARGGGWMARAQRLISEQHLECAARGWLLTAEGRRSVETGEYVSGYDTFEQALDIGRRVGDAGLIAFARHGQGRALLRMGEVDAGLALLDEVMVSVTTGELAPLPTGMIYCSVIEACQEIFDLHRAGEWTAALSGWCAAQQDLVPFRGQCLVHRSQVLQARGAWSDAMREIRLARQRLSDPPGQAPLGMALYQQAELHRLRGEFDEAEELYGQTDLRGHSTQPGFALLRLAQGHTTTAATAIRQAVDEETNEANRAGLLSAQVEIMLANRDTAAARKAADELIRTTTTVGARPLRATAMHARGSVLLATHEPRAAVAALREACTLWSELDVPYEAARSRVLLGSARLLLGDEDTARLELDAAESVFRALGATPDLRQPSRAPGAASAGELTERELQVIALVSAGKSNRDIATQLVLSEHTVRRHLQNVFAKLGVSSRAAATRYAVQHNLV</sequence>